<protein>
    <submittedName>
        <fullName evidence="2">Uncharacterized protein</fullName>
    </submittedName>
</protein>
<dbReference type="Proteomes" id="UP000033140">
    <property type="component" value="Unassembled WGS sequence"/>
</dbReference>
<dbReference type="EMBL" id="BACD03000053">
    <property type="protein sequence ID" value="GAO51823.1"/>
    <property type="molecule type" value="Genomic_DNA"/>
</dbReference>
<comment type="caution">
    <text evidence="2">The sequence shown here is derived from an EMBL/GenBank/DDBJ whole genome shotgun (WGS) entry which is preliminary data.</text>
</comment>
<sequence>MFASVAQQGSTPTMRQQNDTYGNDRLGKKLKRFSTSRAFIEISDVTSRWQIAVSLCTLKIYETLSMDGGSVRVVLHGNRLVYRIVYLVLRFPTQLRSAAERISALRGKSPNLNLAILVIFDLRKRRASHNLGSQFLGWPRMTFGEETTAELCHVYGMIWRKSCVYHAFTGLIFFDLIETCVYLLSLRDGWDEEHALSRQGSFILDLPRLSEFKLIGFMVYVRGRTRYEGCRALPAVIRIREIKVHLKGSRVMTKSCCPRVACLLPVYGYNPILTETSTKGIRDHGENVEMRR</sequence>
<reference evidence="2 3" key="3">
    <citation type="journal article" date="2015" name="Genome Announc.">
        <title>Draft Genome Sequence of the Archiascomycetous Yeast Saitoella complicata.</title>
        <authorList>
            <person name="Yamauchi K."/>
            <person name="Kondo S."/>
            <person name="Hamamoto M."/>
            <person name="Takahashi Y."/>
            <person name="Ogura Y."/>
            <person name="Hayashi T."/>
            <person name="Nishida H."/>
        </authorList>
    </citation>
    <scope>NUCLEOTIDE SEQUENCE [LARGE SCALE GENOMIC DNA]</scope>
    <source>
        <strain evidence="2 3">NRRL Y-17804</strain>
    </source>
</reference>
<evidence type="ECO:0000256" key="1">
    <source>
        <dbReference type="SAM" id="MobiDB-lite"/>
    </source>
</evidence>
<proteinExistence type="predicted"/>
<evidence type="ECO:0000313" key="3">
    <source>
        <dbReference type="Proteomes" id="UP000033140"/>
    </source>
</evidence>
<organism evidence="2 3">
    <name type="scientific">Saitoella complicata (strain BCRC 22490 / CBS 7301 / JCM 7358 / NBRC 10748 / NRRL Y-17804)</name>
    <dbReference type="NCBI Taxonomy" id="698492"/>
    <lineage>
        <taxon>Eukaryota</taxon>
        <taxon>Fungi</taxon>
        <taxon>Dikarya</taxon>
        <taxon>Ascomycota</taxon>
        <taxon>Taphrinomycotina</taxon>
        <taxon>Taphrinomycotina incertae sedis</taxon>
        <taxon>Saitoella</taxon>
    </lineage>
</organism>
<reference evidence="2 3" key="2">
    <citation type="journal article" date="2014" name="J. Gen. Appl. Microbiol.">
        <title>The early diverging ascomycetous budding yeast Saitoella complicata has three histone deacetylases belonging to the Clr6, Hos2, and Rpd3 lineages.</title>
        <authorList>
            <person name="Nishida H."/>
            <person name="Matsumoto T."/>
            <person name="Kondo S."/>
            <person name="Hamamoto M."/>
            <person name="Yoshikawa H."/>
        </authorList>
    </citation>
    <scope>NUCLEOTIDE SEQUENCE [LARGE SCALE GENOMIC DNA]</scope>
    <source>
        <strain evidence="2 3">NRRL Y-17804</strain>
    </source>
</reference>
<feature type="region of interest" description="Disordered" evidence="1">
    <location>
        <begin position="1"/>
        <end position="25"/>
    </location>
</feature>
<feature type="compositionally biased region" description="Polar residues" evidence="1">
    <location>
        <begin position="1"/>
        <end position="21"/>
    </location>
</feature>
<keyword evidence="3" id="KW-1185">Reference proteome</keyword>
<gene>
    <name evidence="2" type="ORF">G7K_5914-t1</name>
</gene>
<accession>A0A0E9NPT3</accession>
<reference evidence="2 3" key="1">
    <citation type="journal article" date="2011" name="J. Gen. Appl. Microbiol.">
        <title>Draft genome sequencing of the enigmatic yeast Saitoella complicata.</title>
        <authorList>
            <person name="Nishida H."/>
            <person name="Hamamoto M."/>
            <person name="Sugiyama J."/>
        </authorList>
    </citation>
    <scope>NUCLEOTIDE SEQUENCE [LARGE SCALE GENOMIC DNA]</scope>
    <source>
        <strain evidence="2 3">NRRL Y-17804</strain>
    </source>
</reference>
<evidence type="ECO:0000313" key="2">
    <source>
        <dbReference type="EMBL" id="GAO51823.1"/>
    </source>
</evidence>
<name>A0A0E9NPT3_SAICN</name>
<dbReference type="AlphaFoldDB" id="A0A0E9NPT3"/>